<dbReference type="InterPro" id="IPR039537">
    <property type="entry name" value="Retrotran_Ty1/copia-like"/>
</dbReference>
<protein>
    <recommendedName>
        <fullName evidence="2">Integrase catalytic domain-containing protein</fullName>
    </recommendedName>
</protein>
<dbReference type="InterPro" id="IPR012337">
    <property type="entry name" value="RNaseH-like_sf"/>
</dbReference>
<dbReference type="AlphaFoldDB" id="A0AA38SRB5"/>
<organism evidence="3 4">
    <name type="scientific">Centaurea solstitialis</name>
    <name type="common">yellow star-thistle</name>
    <dbReference type="NCBI Taxonomy" id="347529"/>
    <lineage>
        <taxon>Eukaryota</taxon>
        <taxon>Viridiplantae</taxon>
        <taxon>Streptophyta</taxon>
        <taxon>Embryophyta</taxon>
        <taxon>Tracheophyta</taxon>
        <taxon>Spermatophyta</taxon>
        <taxon>Magnoliopsida</taxon>
        <taxon>eudicotyledons</taxon>
        <taxon>Gunneridae</taxon>
        <taxon>Pentapetalae</taxon>
        <taxon>asterids</taxon>
        <taxon>campanulids</taxon>
        <taxon>Asterales</taxon>
        <taxon>Asteraceae</taxon>
        <taxon>Carduoideae</taxon>
        <taxon>Cardueae</taxon>
        <taxon>Centaureinae</taxon>
        <taxon>Centaurea</taxon>
    </lineage>
</organism>
<dbReference type="GO" id="GO:0015074">
    <property type="term" value="P:DNA integration"/>
    <property type="evidence" value="ECO:0007669"/>
    <property type="project" value="InterPro"/>
</dbReference>
<reference evidence="3" key="1">
    <citation type="submission" date="2023-03" db="EMBL/GenBank/DDBJ databases">
        <title>Chromosome-scale reference genome and RAD-based genetic map of yellow starthistle (Centaurea solstitialis) reveal putative structural variation and QTLs associated with invader traits.</title>
        <authorList>
            <person name="Reatini B."/>
            <person name="Cang F.A."/>
            <person name="Jiang Q."/>
            <person name="Mckibben M.T.W."/>
            <person name="Barker M.S."/>
            <person name="Rieseberg L.H."/>
            <person name="Dlugosch K.M."/>
        </authorList>
    </citation>
    <scope>NUCLEOTIDE SEQUENCE</scope>
    <source>
        <strain evidence="3">CAN-66</strain>
        <tissue evidence="3">Leaf</tissue>
    </source>
</reference>
<feature type="region of interest" description="Disordered" evidence="1">
    <location>
        <begin position="150"/>
        <end position="190"/>
    </location>
</feature>
<accession>A0AA38SRB5</accession>
<feature type="domain" description="Integrase catalytic" evidence="2">
    <location>
        <begin position="614"/>
        <end position="747"/>
    </location>
</feature>
<dbReference type="EMBL" id="JARYMX010000005">
    <property type="protein sequence ID" value="KAJ9547153.1"/>
    <property type="molecule type" value="Genomic_DNA"/>
</dbReference>
<sequence>MAERKNLHLVKTIRTLLLHANLPLTFWADIVMPACYLINRMPSSVLQNQTPFLVLFPTQKPYHFSLHPIAGRDKLEPKAVKCVFLGYSRLQKVLYGCRCKFFDHQLYYLPTSQHGTNIDQVLPVPISVLLVPILRVPSIDNTFYPDVDPPPLQTYHRRPRPSMHTKTANVDEIAHPTETTDSSPSDSNREPLILRKLDKNKQIIERKFSVETNLNLLRFRKPLRIALSFSDEMVVEVLWSVQDETVKGSEVVSRGLSQGHSLIKTVRASNIRGFVELERGSMIIAFCSLTELTPSPINPPDSCPTDDDLPIAQRKGKHSTSNPYPIYSYINYDRLSPIFFCTVPTMKDAFRRLLNMTGTNPAKQGPNLSAFMVNPSPTPFVFALGPKHSNNGKRPSCKFCHRLGHTEDKCRKKHGRRAAPPTSSTVGSVHTATSTQTINVPVSDYEAFLKFQATQHCGTPSAFATQGQTISPWIDLPIISVLPCSDSLTLITVADGNKTIVHGIGKAQPISTLSLDSILYVPKSPFNLLSINLVTKTHSCSVTFTPDYVLSGSCPLVAASTMSPPYLHYLHGHPTLSKLNKIMPSLSSLESFECESCHLGKHTHGVFPKCINNRVSAPFSLVHTNVWGPSSVCSTLGFQYFVTFSDDYSRSTWLFLMKNRSELFSIFKDFCAEIKTQFGTNIHVLTSDNALQYSSTQFQEFMSSNGILHESSCPQTPQQNSMAERKNCHLIETTRTLLLHANLPLTF</sequence>
<dbReference type="PANTHER" id="PTHR42648:SF28">
    <property type="entry name" value="TRANSPOSON-ENCODED PROTEIN WITH RIBONUCLEASE H-LIKE AND RETROVIRUS ZINC FINGER-LIKE DOMAINS"/>
    <property type="match status" value="1"/>
</dbReference>
<evidence type="ECO:0000256" key="1">
    <source>
        <dbReference type="SAM" id="MobiDB-lite"/>
    </source>
</evidence>
<dbReference type="PANTHER" id="PTHR42648">
    <property type="entry name" value="TRANSPOSASE, PUTATIVE-RELATED"/>
    <property type="match status" value="1"/>
</dbReference>
<feature type="compositionally biased region" description="Low complexity" evidence="1">
    <location>
        <begin position="176"/>
        <end position="186"/>
    </location>
</feature>
<dbReference type="InterPro" id="IPR001584">
    <property type="entry name" value="Integrase_cat-core"/>
</dbReference>
<name>A0AA38SRB5_9ASTR</name>
<dbReference type="Proteomes" id="UP001172457">
    <property type="component" value="Chromosome 5"/>
</dbReference>
<dbReference type="Pfam" id="PF00665">
    <property type="entry name" value="rve"/>
    <property type="match status" value="1"/>
</dbReference>
<proteinExistence type="predicted"/>
<dbReference type="GO" id="GO:0003676">
    <property type="term" value="F:nucleic acid binding"/>
    <property type="evidence" value="ECO:0007669"/>
    <property type="project" value="InterPro"/>
</dbReference>
<evidence type="ECO:0000259" key="2">
    <source>
        <dbReference type="PROSITE" id="PS50994"/>
    </source>
</evidence>
<evidence type="ECO:0000313" key="3">
    <source>
        <dbReference type="EMBL" id="KAJ9547153.1"/>
    </source>
</evidence>
<dbReference type="Gene3D" id="3.30.420.10">
    <property type="entry name" value="Ribonuclease H-like superfamily/Ribonuclease H"/>
    <property type="match status" value="1"/>
</dbReference>
<gene>
    <name evidence="3" type="ORF">OSB04_019696</name>
</gene>
<keyword evidence="4" id="KW-1185">Reference proteome</keyword>
<comment type="caution">
    <text evidence="3">The sequence shown here is derived from an EMBL/GenBank/DDBJ whole genome shotgun (WGS) entry which is preliminary data.</text>
</comment>
<dbReference type="SUPFAM" id="SSF53098">
    <property type="entry name" value="Ribonuclease H-like"/>
    <property type="match status" value="2"/>
</dbReference>
<evidence type="ECO:0000313" key="4">
    <source>
        <dbReference type="Proteomes" id="UP001172457"/>
    </source>
</evidence>
<dbReference type="InterPro" id="IPR036397">
    <property type="entry name" value="RNaseH_sf"/>
</dbReference>
<dbReference type="PROSITE" id="PS50994">
    <property type="entry name" value="INTEGRASE"/>
    <property type="match status" value="1"/>
</dbReference>